<accession>A0A0K2G8T9</accession>
<evidence type="ECO:0000313" key="2">
    <source>
        <dbReference type="EMBL" id="ALA57373.1"/>
    </source>
</evidence>
<sequence length="67" mass="7367">MNAARVLITIVGLVTAVVTFCLLRFPHARRPQFRQYGAFSLATSLLGAAVVLAFCLLLAYLQGIWSR</sequence>
<feature type="transmembrane region" description="Helical" evidence="1">
    <location>
        <begin position="37"/>
        <end position="61"/>
    </location>
</feature>
<dbReference type="Proteomes" id="UP000069205">
    <property type="component" value="Chromosome"/>
</dbReference>
<proteinExistence type="predicted"/>
<dbReference type="KEGG" id="nmv:NITMOv2_0939"/>
<keyword evidence="3" id="KW-1185">Reference proteome</keyword>
<evidence type="ECO:0000313" key="3">
    <source>
        <dbReference type="Proteomes" id="UP000069205"/>
    </source>
</evidence>
<gene>
    <name evidence="2" type="ORF">NITMOv2_0939</name>
</gene>
<dbReference type="STRING" id="42253.NITMOv2_0939"/>
<dbReference type="PATRIC" id="fig|42253.5.peg.921"/>
<reference evidence="2 3" key="1">
    <citation type="journal article" date="2015" name="Proc. Natl. Acad. Sci. U.S.A.">
        <title>Expanded metabolic versatility of ubiquitous nitrite-oxidizing bacteria from the genus Nitrospira.</title>
        <authorList>
            <person name="Koch H."/>
            <person name="Lucker S."/>
            <person name="Albertsen M."/>
            <person name="Kitzinger K."/>
            <person name="Herbold C."/>
            <person name="Spieck E."/>
            <person name="Nielsen P.H."/>
            <person name="Wagner M."/>
            <person name="Daims H."/>
        </authorList>
    </citation>
    <scope>NUCLEOTIDE SEQUENCE [LARGE SCALE GENOMIC DNA]</scope>
    <source>
        <strain evidence="2 3">NSP M-1</strain>
    </source>
</reference>
<dbReference type="EMBL" id="CP011801">
    <property type="protein sequence ID" value="ALA57373.1"/>
    <property type="molecule type" value="Genomic_DNA"/>
</dbReference>
<name>A0A0K2G8T9_NITMO</name>
<dbReference type="OrthoDB" id="9815449at2"/>
<keyword evidence="1" id="KW-0812">Transmembrane</keyword>
<dbReference type="RefSeq" id="WP_053378719.1">
    <property type="nucleotide sequence ID" value="NZ_CP011801.1"/>
</dbReference>
<dbReference type="AlphaFoldDB" id="A0A0K2G8T9"/>
<keyword evidence="1" id="KW-0472">Membrane</keyword>
<feature type="transmembrane region" description="Helical" evidence="1">
    <location>
        <begin position="6"/>
        <end position="25"/>
    </location>
</feature>
<organism evidence="2 3">
    <name type="scientific">Nitrospira moscoviensis</name>
    <dbReference type="NCBI Taxonomy" id="42253"/>
    <lineage>
        <taxon>Bacteria</taxon>
        <taxon>Pseudomonadati</taxon>
        <taxon>Nitrospirota</taxon>
        <taxon>Nitrospiria</taxon>
        <taxon>Nitrospirales</taxon>
        <taxon>Nitrospiraceae</taxon>
        <taxon>Nitrospira</taxon>
    </lineage>
</organism>
<keyword evidence="1" id="KW-1133">Transmembrane helix</keyword>
<evidence type="ECO:0000256" key="1">
    <source>
        <dbReference type="SAM" id="Phobius"/>
    </source>
</evidence>
<protein>
    <submittedName>
        <fullName evidence="2">Uncharacterized protein</fullName>
    </submittedName>
</protein>